<keyword evidence="2" id="KW-1185">Reference proteome</keyword>
<accession>A0AAE8MA83</accession>
<dbReference type="EMBL" id="ONZP01000231">
    <property type="protein sequence ID" value="SPJ78495.1"/>
    <property type="molecule type" value="Genomic_DNA"/>
</dbReference>
<evidence type="ECO:0000313" key="2">
    <source>
        <dbReference type="Proteomes" id="UP001187734"/>
    </source>
</evidence>
<sequence>MASIQAAATELIDWWPFWTRVNALDPRWGSVALLEITHSLWQGSVADLIDGVQCVSRGVLPKMNIDIPDGQVEVLPLRQPELSQNLTTPGTTHISLSPPMASLHTAAITSDPISSMAPGSGDVFSTNILPGYNSEKATDTAKWAKLQLSQRIKLWFQNDSNRIAYLHNCLERLDREYLVDLETAVAGSQRLDTRDMKNIFMKAWSEIENSVGFQLERSLGLPYTVCLTMKLAHKGDYTLELKMERDAAMRMIQQFGLLLHLDPLECYNTSFT</sequence>
<reference evidence="1" key="1">
    <citation type="submission" date="2018-03" db="EMBL/GenBank/DDBJ databases">
        <authorList>
            <person name="Guldener U."/>
        </authorList>
    </citation>
    <scope>NUCLEOTIDE SEQUENCE</scope>
</reference>
<evidence type="ECO:0000313" key="1">
    <source>
        <dbReference type="EMBL" id="SPJ78495.1"/>
    </source>
</evidence>
<name>A0AAE8MA83_9HYPO</name>
<dbReference type="AlphaFoldDB" id="A0AAE8MA83"/>
<comment type="caution">
    <text evidence="1">The sequence shown here is derived from an EMBL/GenBank/DDBJ whole genome shotgun (WGS) entry which is preliminary data.</text>
</comment>
<protein>
    <submittedName>
        <fullName evidence="1">Uncharacterized protein</fullName>
    </submittedName>
</protein>
<proteinExistence type="predicted"/>
<dbReference type="Proteomes" id="UP001187734">
    <property type="component" value="Unassembled WGS sequence"/>
</dbReference>
<organism evidence="1 2">
    <name type="scientific">Fusarium torulosum</name>
    <dbReference type="NCBI Taxonomy" id="33205"/>
    <lineage>
        <taxon>Eukaryota</taxon>
        <taxon>Fungi</taxon>
        <taxon>Dikarya</taxon>
        <taxon>Ascomycota</taxon>
        <taxon>Pezizomycotina</taxon>
        <taxon>Sordariomycetes</taxon>
        <taxon>Hypocreomycetidae</taxon>
        <taxon>Hypocreales</taxon>
        <taxon>Nectriaceae</taxon>
        <taxon>Fusarium</taxon>
    </lineage>
</organism>
<gene>
    <name evidence="1" type="ORF">FTOL_06884</name>
</gene>